<comment type="subcellular location">
    <subcellularLocation>
        <location evidence="1">Cell membrane</location>
        <topology evidence="1">Multi-pass membrane protein</topology>
    </subcellularLocation>
</comment>
<dbReference type="Pfam" id="PF02687">
    <property type="entry name" value="FtsX"/>
    <property type="match status" value="2"/>
</dbReference>
<evidence type="ECO:0000259" key="8">
    <source>
        <dbReference type="Pfam" id="PF02687"/>
    </source>
</evidence>
<feature type="transmembrane region" description="Helical" evidence="7">
    <location>
        <begin position="353"/>
        <end position="374"/>
    </location>
</feature>
<gene>
    <name evidence="10" type="ordered locus">Adeh_2042</name>
</gene>
<feature type="transmembrane region" description="Helical" evidence="7">
    <location>
        <begin position="467"/>
        <end position="495"/>
    </location>
</feature>
<dbReference type="KEGG" id="ade:Adeh_2042"/>
<dbReference type="InterPro" id="IPR051447">
    <property type="entry name" value="Lipoprotein-release_system"/>
</dbReference>
<feature type="transmembrane region" description="Helical" evidence="7">
    <location>
        <begin position="714"/>
        <end position="734"/>
    </location>
</feature>
<evidence type="ECO:0000256" key="4">
    <source>
        <dbReference type="ARBA" id="ARBA00022692"/>
    </source>
</evidence>
<dbReference type="RefSeq" id="WP_011421094.1">
    <property type="nucleotide sequence ID" value="NC_007760.1"/>
</dbReference>
<evidence type="ECO:0000256" key="2">
    <source>
        <dbReference type="ARBA" id="ARBA00005236"/>
    </source>
</evidence>
<keyword evidence="4 7" id="KW-0812">Transmembrane</keyword>
<dbReference type="PANTHER" id="PTHR30489:SF0">
    <property type="entry name" value="LIPOPROTEIN-RELEASING SYSTEM TRANSMEMBRANE PROTEIN LOLE"/>
    <property type="match status" value="1"/>
</dbReference>
<dbReference type="OrthoDB" id="9780560at2"/>
<dbReference type="STRING" id="290397.Adeh_2042"/>
<evidence type="ECO:0000256" key="6">
    <source>
        <dbReference type="ARBA" id="ARBA00023136"/>
    </source>
</evidence>
<reference evidence="10 11" key="1">
    <citation type="submission" date="2006-01" db="EMBL/GenBank/DDBJ databases">
        <title>Complete sequence of Anaeromyxobacter dehalogenans 2CP-C.</title>
        <authorList>
            <consortium name="US DOE Joint Genome Institute"/>
            <person name="Copeland A."/>
            <person name="Lucas S."/>
            <person name="Lapidus A."/>
            <person name="Barry K."/>
            <person name="Detter J.C."/>
            <person name="Glavina T."/>
            <person name="Hammon N."/>
            <person name="Israni S."/>
            <person name="Pitluck S."/>
            <person name="Brettin T."/>
            <person name="Bruce D."/>
            <person name="Han C."/>
            <person name="Tapia R."/>
            <person name="Gilna P."/>
            <person name="Kiss H."/>
            <person name="Schmutz J."/>
            <person name="Larimer F."/>
            <person name="Land M."/>
            <person name="Kyrpides N."/>
            <person name="Anderson I."/>
            <person name="Sanford R.A."/>
            <person name="Ritalahti K.M."/>
            <person name="Thomas H.S."/>
            <person name="Kirby J.R."/>
            <person name="Zhulin I.B."/>
            <person name="Loeffler F.E."/>
            <person name="Richardson P."/>
        </authorList>
    </citation>
    <scope>NUCLEOTIDE SEQUENCE [LARGE SCALE GENOMIC DNA]</scope>
    <source>
        <strain evidence="10 11">2CP-C</strain>
    </source>
</reference>
<feature type="domain" description="ABC3 transporter permease C-terminal" evidence="8">
    <location>
        <begin position="257"/>
        <end position="379"/>
    </location>
</feature>
<feature type="transmembrane region" description="Helical" evidence="7">
    <location>
        <begin position="425"/>
        <end position="446"/>
    </location>
</feature>
<dbReference type="PANTHER" id="PTHR30489">
    <property type="entry name" value="LIPOPROTEIN-RELEASING SYSTEM TRANSMEMBRANE PROTEIN LOLE"/>
    <property type="match status" value="1"/>
</dbReference>
<feature type="domain" description="MacB-like periplasmic core" evidence="9">
    <location>
        <begin position="21"/>
        <end position="225"/>
    </location>
</feature>
<evidence type="ECO:0000313" key="11">
    <source>
        <dbReference type="Proteomes" id="UP000001935"/>
    </source>
</evidence>
<name>Q2IJI5_ANADE</name>
<keyword evidence="5 7" id="KW-1133">Transmembrane helix</keyword>
<keyword evidence="3" id="KW-1003">Cell membrane</keyword>
<dbReference type="Proteomes" id="UP000001935">
    <property type="component" value="Chromosome"/>
</dbReference>
<feature type="transmembrane region" description="Helical" evidence="7">
    <location>
        <begin position="755"/>
        <end position="786"/>
    </location>
</feature>
<evidence type="ECO:0000259" key="9">
    <source>
        <dbReference type="Pfam" id="PF12704"/>
    </source>
</evidence>
<feature type="transmembrane region" description="Helical" evidence="7">
    <location>
        <begin position="256"/>
        <end position="277"/>
    </location>
</feature>
<evidence type="ECO:0000256" key="3">
    <source>
        <dbReference type="ARBA" id="ARBA00022475"/>
    </source>
</evidence>
<dbReference type="Pfam" id="PF12704">
    <property type="entry name" value="MacB_PCD"/>
    <property type="match status" value="2"/>
</dbReference>
<feature type="domain" description="ABC3 transporter permease C-terminal" evidence="8">
    <location>
        <begin position="718"/>
        <end position="833"/>
    </location>
</feature>
<proteinExistence type="inferred from homology"/>
<accession>Q2IJI5</accession>
<dbReference type="GO" id="GO:0044874">
    <property type="term" value="P:lipoprotein localization to outer membrane"/>
    <property type="evidence" value="ECO:0007669"/>
    <property type="project" value="TreeGrafter"/>
</dbReference>
<evidence type="ECO:0008006" key="12">
    <source>
        <dbReference type="Google" id="ProtNLM"/>
    </source>
</evidence>
<feature type="domain" description="MacB-like periplasmic core" evidence="9">
    <location>
        <begin position="477"/>
        <end position="682"/>
    </location>
</feature>
<protein>
    <recommendedName>
        <fullName evidence="12">ABC3 transporter permease protein domain-containing protein</fullName>
    </recommendedName>
</protein>
<dbReference type="InterPro" id="IPR003838">
    <property type="entry name" value="ABC3_permease_C"/>
</dbReference>
<evidence type="ECO:0000313" key="10">
    <source>
        <dbReference type="EMBL" id="ABC81812.1"/>
    </source>
</evidence>
<evidence type="ECO:0000256" key="5">
    <source>
        <dbReference type="ARBA" id="ARBA00022989"/>
    </source>
</evidence>
<sequence>MRAYLARAVGRELRAGKALFLLSVAGVALGVGAVLSIQILNGSALGAFAGTVRAVSGDADLSVLGWTGALDEALFPEVLAVPGVAAARPLWRADAVVEGRPGASLEILGADLLGAARGPSALPPGALEGALGTPGWVALTPAWAEEMGWREGDRIDVSLGSRRARLVVGARVDFQAAAPLASRRLALMDLGQAQGLLGARGRIHQIDVRAAPGVAPAALAERLSAALGDRARVATPEQRTVEAGGLLSAFRLNLTALSLVSVLVGGFLVYASVRASLARRREELGLLRAVGATRAQVLGLVLGEAALLGILGTAAGVPLGWLAARANVGAVSGTVRNLYLLEGIDRVALTPGLVALGAATGLAGALAGALWPALDAARADPRALLASIAVEEGAGARAGRLLAAGLAALAAGLAVYALAGQRVAAAGFAPAVGILVAVPLATPALLRGMGRAGLPHRLGIAYGLRSLGGRLSASASAAGALAVAVAMLAGVTVMVGSFRDTVERWLDATLRADVYVTTPSWRRARSEATLAPEVLAALRACPGVRSVDVLRQHTGYTGDGRRVQVSGVDAGVPGAERRVALVAGDAAEAMRALRERGAVLVSEPLARRAGLAPGGALTLRGRAGPARFPVAGVYRDYGAEGGAVLMDLGAYARAFGAGAPSNAALTLAPGADPERAVAALRTALPGAALQIRSNRTLRAEVLAIFEQTFAVTRLLEAMGLVIAAAGVTLSLLVLARDRRAELALYRALGASRGQLFRVFLGRGLAVGGAGLALGLLGGGALAIVLVRAVNPAFFGWTLGISVPLRALALEALAILAAAAAASLYPALAASRTPAQELSRDAL</sequence>
<comment type="similarity">
    <text evidence="2">Belongs to the ABC-4 integral membrane protein family. LolC/E subfamily.</text>
</comment>
<keyword evidence="6 7" id="KW-0472">Membrane</keyword>
<dbReference type="AlphaFoldDB" id="Q2IJI5"/>
<evidence type="ECO:0000256" key="7">
    <source>
        <dbReference type="SAM" id="Phobius"/>
    </source>
</evidence>
<organism evidence="10 11">
    <name type="scientific">Anaeromyxobacter dehalogenans (strain 2CP-C)</name>
    <dbReference type="NCBI Taxonomy" id="290397"/>
    <lineage>
        <taxon>Bacteria</taxon>
        <taxon>Pseudomonadati</taxon>
        <taxon>Myxococcota</taxon>
        <taxon>Myxococcia</taxon>
        <taxon>Myxococcales</taxon>
        <taxon>Cystobacterineae</taxon>
        <taxon>Anaeromyxobacteraceae</taxon>
        <taxon>Anaeromyxobacter</taxon>
    </lineage>
</organism>
<dbReference type="HOGENOM" id="CLU_012341_0_0_7"/>
<feature type="transmembrane region" description="Helical" evidence="7">
    <location>
        <begin position="401"/>
        <end position="419"/>
    </location>
</feature>
<dbReference type="InterPro" id="IPR025857">
    <property type="entry name" value="MacB_PCD"/>
</dbReference>
<dbReference type="eggNOG" id="COG0577">
    <property type="taxonomic scope" value="Bacteria"/>
</dbReference>
<dbReference type="GO" id="GO:0098797">
    <property type="term" value="C:plasma membrane protein complex"/>
    <property type="evidence" value="ECO:0007669"/>
    <property type="project" value="TreeGrafter"/>
</dbReference>
<dbReference type="EMBL" id="CP000251">
    <property type="protein sequence ID" value="ABC81812.1"/>
    <property type="molecule type" value="Genomic_DNA"/>
</dbReference>
<evidence type="ECO:0000256" key="1">
    <source>
        <dbReference type="ARBA" id="ARBA00004651"/>
    </source>
</evidence>
<feature type="transmembrane region" description="Helical" evidence="7">
    <location>
        <begin position="806"/>
        <end position="829"/>
    </location>
</feature>
<feature type="transmembrane region" description="Helical" evidence="7">
    <location>
        <begin position="297"/>
        <end position="324"/>
    </location>
</feature>